<evidence type="ECO:0000313" key="2">
    <source>
        <dbReference type="Proteomes" id="UP000830671"/>
    </source>
</evidence>
<gene>
    <name evidence="1" type="ORF">CLUP02_00798</name>
</gene>
<evidence type="ECO:0000313" key="1">
    <source>
        <dbReference type="EMBL" id="UQC74150.1"/>
    </source>
</evidence>
<name>A0A9Q8W9B1_9PEZI</name>
<organism evidence="1 2">
    <name type="scientific">Colletotrichum lupini</name>
    <dbReference type="NCBI Taxonomy" id="145971"/>
    <lineage>
        <taxon>Eukaryota</taxon>
        <taxon>Fungi</taxon>
        <taxon>Dikarya</taxon>
        <taxon>Ascomycota</taxon>
        <taxon>Pezizomycotina</taxon>
        <taxon>Sordariomycetes</taxon>
        <taxon>Hypocreomycetidae</taxon>
        <taxon>Glomerellales</taxon>
        <taxon>Glomerellaceae</taxon>
        <taxon>Colletotrichum</taxon>
        <taxon>Colletotrichum acutatum species complex</taxon>
    </lineage>
</organism>
<dbReference type="GeneID" id="73334854"/>
<dbReference type="RefSeq" id="XP_049135801.1">
    <property type="nucleotide sequence ID" value="XM_049279844.1"/>
</dbReference>
<accession>A0A9Q8W9B1</accession>
<proteinExistence type="predicted"/>
<reference evidence="1" key="1">
    <citation type="journal article" date="2021" name="Mol. Plant Microbe Interact.">
        <title>Complete Genome Sequence of the Plant-Pathogenic Fungus Colletotrichum lupini.</title>
        <authorList>
            <person name="Baroncelli R."/>
            <person name="Pensec F."/>
            <person name="Da Lio D."/>
            <person name="Boufleur T."/>
            <person name="Vicente I."/>
            <person name="Sarrocco S."/>
            <person name="Picot A."/>
            <person name="Baraldi E."/>
            <person name="Sukno S."/>
            <person name="Thon M."/>
            <person name="Le Floch G."/>
        </authorList>
    </citation>
    <scope>NUCLEOTIDE SEQUENCE</scope>
    <source>
        <strain evidence="1">IMI 504893</strain>
    </source>
</reference>
<protein>
    <submittedName>
        <fullName evidence="1">Uncharacterized protein</fullName>
    </submittedName>
</protein>
<dbReference type="AlphaFoldDB" id="A0A9Q8W9B1"/>
<dbReference type="EMBL" id="CP019471">
    <property type="protein sequence ID" value="UQC74150.1"/>
    <property type="molecule type" value="Genomic_DNA"/>
</dbReference>
<dbReference type="KEGG" id="clup:CLUP02_00798"/>
<sequence>MPQSTRKYFLSAPLRSRTSRYPQEALAEMRIAYLGSRSCRAGELGIRREIWRAANEIRWRIDLVTGVRAFSGGGGRAWLGLAFGDPATRGNFLGRTCRLPSPIFDMFEKSAETIGIPSKDWAGCAGKREQGLELLKRGFSRAILARKQAGKACSLPGLGFFPLPRTMERPLFHHHSVRTTSLVAGWGFLFKEMGVLVDFLTLGDGIWKAAVPCSIHHGPNRRNLTAKADPASPAKLSPKFCSIATLR</sequence>
<keyword evidence="2" id="KW-1185">Reference proteome</keyword>
<dbReference type="Proteomes" id="UP000830671">
    <property type="component" value="Chromosome 1"/>
</dbReference>